<accession>A0AAX4P5A3</accession>
<feature type="transmembrane region" description="Helical" evidence="1">
    <location>
        <begin position="82"/>
        <end position="100"/>
    </location>
</feature>
<evidence type="ECO:0008006" key="4">
    <source>
        <dbReference type="Google" id="ProtNLM"/>
    </source>
</evidence>
<dbReference type="EMBL" id="CP151504">
    <property type="protein sequence ID" value="WZN61552.1"/>
    <property type="molecule type" value="Genomic_DNA"/>
</dbReference>
<dbReference type="PANTHER" id="PTHR36329:SF1">
    <property type="entry name" value="TRANSMEMBRANE PROTEIN"/>
    <property type="match status" value="1"/>
</dbReference>
<proteinExistence type="predicted"/>
<feature type="transmembrane region" description="Helical" evidence="1">
    <location>
        <begin position="27"/>
        <end position="48"/>
    </location>
</feature>
<gene>
    <name evidence="2" type="ORF">HKI87_04g30870</name>
</gene>
<feature type="transmembrane region" description="Helical" evidence="1">
    <location>
        <begin position="112"/>
        <end position="139"/>
    </location>
</feature>
<evidence type="ECO:0000256" key="1">
    <source>
        <dbReference type="SAM" id="Phobius"/>
    </source>
</evidence>
<dbReference type="Proteomes" id="UP001472866">
    <property type="component" value="Chromosome 04"/>
</dbReference>
<keyword evidence="3" id="KW-1185">Reference proteome</keyword>
<keyword evidence="1" id="KW-1133">Transmembrane helix</keyword>
<reference evidence="2 3" key="1">
    <citation type="submission" date="2024-03" db="EMBL/GenBank/DDBJ databases">
        <title>Complete genome sequence of the green alga Chloropicon roscoffensis RCC1871.</title>
        <authorList>
            <person name="Lemieux C."/>
            <person name="Pombert J.-F."/>
            <person name="Otis C."/>
            <person name="Turmel M."/>
        </authorList>
    </citation>
    <scope>NUCLEOTIDE SEQUENCE [LARGE SCALE GENOMIC DNA]</scope>
    <source>
        <strain evidence="2 3">RCC1871</strain>
    </source>
</reference>
<name>A0AAX4P5A3_9CHLO</name>
<evidence type="ECO:0000313" key="3">
    <source>
        <dbReference type="Proteomes" id="UP001472866"/>
    </source>
</evidence>
<dbReference type="AlphaFoldDB" id="A0AAX4P5A3"/>
<organism evidence="2 3">
    <name type="scientific">Chloropicon roscoffensis</name>
    <dbReference type="NCBI Taxonomy" id="1461544"/>
    <lineage>
        <taxon>Eukaryota</taxon>
        <taxon>Viridiplantae</taxon>
        <taxon>Chlorophyta</taxon>
        <taxon>Chloropicophyceae</taxon>
        <taxon>Chloropicales</taxon>
        <taxon>Chloropicaceae</taxon>
        <taxon>Chloropicon</taxon>
    </lineage>
</organism>
<sequence>MSGPDKEELNPYLPNADWSWVPETRPYLLNGVHLIIVAWVVLFAHWFWNVFLRKGQVFYTDEIPTGGRISAPSRLQKSITQLPLVNLLACILLVAAVGKYDHWKDCDAVLSSFVMLGSVMGEGVLHAIFLKVACAWCILENEITHRQQQRFSMLLALLVISTAGYHCGVPFLFTTLVMVYCTILTLEFHSIVLHIRKLRAALEEQIAAARSRREANDVASALIEQMKVQLKMLVSFQHMLVAYLTAQILINGPLYMFVGRQVAVCLARHVMDLAIFGYFILGFSECHVNAFPYVALVPAGMDSGLGRRAARLDPPEVWTYFSLDLEQDVDQLTRGDLILGIPTPRPEGEEGGYPIRLVFNPSSVQYEFTERRLGASSSGGSEDNV</sequence>
<feature type="transmembrane region" description="Helical" evidence="1">
    <location>
        <begin position="240"/>
        <end position="258"/>
    </location>
</feature>
<feature type="transmembrane region" description="Helical" evidence="1">
    <location>
        <begin position="151"/>
        <end position="171"/>
    </location>
</feature>
<protein>
    <recommendedName>
        <fullName evidence="4">Odorant receptor</fullName>
    </recommendedName>
</protein>
<keyword evidence="1" id="KW-0472">Membrane</keyword>
<evidence type="ECO:0000313" key="2">
    <source>
        <dbReference type="EMBL" id="WZN61552.1"/>
    </source>
</evidence>
<dbReference type="PANTHER" id="PTHR36329">
    <property type="entry name" value="TRANSMEMBRANE PROTEIN"/>
    <property type="match status" value="1"/>
</dbReference>
<keyword evidence="1" id="KW-0812">Transmembrane</keyword>